<dbReference type="eggNOG" id="KOG0879">
    <property type="taxonomic scope" value="Eukaryota"/>
</dbReference>
<dbReference type="GO" id="GO:0016018">
    <property type="term" value="F:cyclosporin A binding"/>
    <property type="evidence" value="ECO:0007669"/>
    <property type="project" value="TreeGrafter"/>
</dbReference>
<dbReference type="KEGG" id="ehx:EMIHUDRAFT_71205"/>
<dbReference type="PROSITE" id="PS50072">
    <property type="entry name" value="CSA_PPIASE_2"/>
    <property type="match status" value="1"/>
</dbReference>
<evidence type="ECO:0000313" key="3">
    <source>
        <dbReference type="Proteomes" id="UP000013827"/>
    </source>
</evidence>
<dbReference type="InterPro" id="IPR029000">
    <property type="entry name" value="Cyclophilin-like_dom_sf"/>
</dbReference>
<dbReference type="Gene3D" id="2.40.100.10">
    <property type="entry name" value="Cyclophilin-like"/>
    <property type="match status" value="1"/>
</dbReference>
<feature type="domain" description="PPIase cyclophilin-type" evidence="1">
    <location>
        <begin position="1"/>
        <end position="97"/>
    </location>
</feature>
<dbReference type="PaxDb" id="2903-EOD35116"/>
<keyword evidence="3" id="KW-1185">Reference proteome</keyword>
<dbReference type="STRING" id="2903.R1FHV8"/>
<dbReference type="HOGENOM" id="CLU_012062_38_0_1"/>
<sequence>RFEDEDLTLKHTGPGLLSMARDMRRCCQFFVTCDACDWLDGKHVPRGAISADFTQVLDGLLTVRKIENRRTLPHLALVAAGANSKPKLPIVIAQCGEM</sequence>
<dbReference type="GO" id="GO:0006457">
    <property type="term" value="P:protein folding"/>
    <property type="evidence" value="ECO:0007669"/>
    <property type="project" value="TreeGrafter"/>
</dbReference>
<dbReference type="InterPro" id="IPR002130">
    <property type="entry name" value="Cyclophilin-type_PPIase_dom"/>
</dbReference>
<evidence type="ECO:0000259" key="1">
    <source>
        <dbReference type="PROSITE" id="PS50072"/>
    </source>
</evidence>
<name>A0A0D3KH81_EMIH1</name>
<dbReference type="Pfam" id="PF00160">
    <property type="entry name" value="Pro_isomerase"/>
    <property type="match status" value="1"/>
</dbReference>
<dbReference type="Proteomes" id="UP000013827">
    <property type="component" value="Unassembled WGS sequence"/>
</dbReference>
<dbReference type="PANTHER" id="PTHR11071">
    <property type="entry name" value="PEPTIDYL-PROLYL CIS-TRANS ISOMERASE"/>
    <property type="match status" value="1"/>
</dbReference>
<organism evidence="2 3">
    <name type="scientific">Emiliania huxleyi (strain CCMP1516)</name>
    <dbReference type="NCBI Taxonomy" id="280463"/>
    <lineage>
        <taxon>Eukaryota</taxon>
        <taxon>Haptista</taxon>
        <taxon>Haptophyta</taxon>
        <taxon>Prymnesiophyceae</taxon>
        <taxon>Isochrysidales</taxon>
        <taxon>Noelaerhabdaceae</taxon>
        <taxon>Emiliania</taxon>
    </lineage>
</organism>
<evidence type="ECO:0000313" key="2">
    <source>
        <dbReference type="EnsemblProtists" id="EOD35116"/>
    </source>
</evidence>
<reference evidence="3" key="1">
    <citation type="journal article" date="2013" name="Nature">
        <title>Pan genome of the phytoplankton Emiliania underpins its global distribution.</title>
        <authorList>
            <person name="Read B.A."/>
            <person name="Kegel J."/>
            <person name="Klute M.J."/>
            <person name="Kuo A."/>
            <person name="Lefebvre S.C."/>
            <person name="Maumus F."/>
            <person name="Mayer C."/>
            <person name="Miller J."/>
            <person name="Monier A."/>
            <person name="Salamov A."/>
            <person name="Young J."/>
            <person name="Aguilar M."/>
            <person name="Claverie J.M."/>
            <person name="Frickenhaus S."/>
            <person name="Gonzalez K."/>
            <person name="Herman E.K."/>
            <person name="Lin Y.C."/>
            <person name="Napier J."/>
            <person name="Ogata H."/>
            <person name="Sarno A.F."/>
            <person name="Shmutz J."/>
            <person name="Schroeder D."/>
            <person name="de Vargas C."/>
            <person name="Verret F."/>
            <person name="von Dassow P."/>
            <person name="Valentin K."/>
            <person name="Van de Peer Y."/>
            <person name="Wheeler G."/>
            <person name="Dacks J.B."/>
            <person name="Delwiche C.F."/>
            <person name="Dyhrman S.T."/>
            <person name="Glockner G."/>
            <person name="John U."/>
            <person name="Richards T."/>
            <person name="Worden A.Z."/>
            <person name="Zhang X."/>
            <person name="Grigoriev I.V."/>
            <person name="Allen A.E."/>
            <person name="Bidle K."/>
            <person name="Borodovsky M."/>
            <person name="Bowler C."/>
            <person name="Brownlee C."/>
            <person name="Cock J.M."/>
            <person name="Elias M."/>
            <person name="Gladyshev V.N."/>
            <person name="Groth M."/>
            <person name="Guda C."/>
            <person name="Hadaegh A."/>
            <person name="Iglesias-Rodriguez M.D."/>
            <person name="Jenkins J."/>
            <person name="Jones B.M."/>
            <person name="Lawson T."/>
            <person name="Leese F."/>
            <person name="Lindquist E."/>
            <person name="Lobanov A."/>
            <person name="Lomsadze A."/>
            <person name="Malik S.B."/>
            <person name="Marsh M.E."/>
            <person name="Mackinder L."/>
            <person name="Mock T."/>
            <person name="Mueller-Roeber B."/>
            <person name="Pagarete A."/>
            <person name="Parker M."/>
            <person name="Probert I."/>
            <person name="Quesneville H."/>
            <person name="Raines C."/>
            <person name="Rensing S.A."/>
            <person name="Riano-Pachon D.M."/>
            <person name="Richier S."/>
            <person name="Rokitta S."/>
            <person name="Shiraiwa Y."/>
            <person name="Soanes D.M."/>
            <person name="van der Giezen M."/>
            <person name="Wahlund T.M."/>
            <person name="Williams B."/>
            <person name="Wilson W."/>
            <person name="Wolfe G."/>
            <person name="Wurch L.L."/>
        </authorList>
    </citation>
    <scope>NUCLEOTIDE SEQUENCE</scope>
</reference>
<proteinExistence type="predicted"/>
<accession>A0A0D3KH81</accession>
<reference evidence="2" key="2">
    <citation type="submission" date="2024-10" db="UniProtKB">
        <authorList>
            <consortium name="EnsemblProtists"/>
        </authorList>
    </citation>
    <scope>IDENTIFICATION</scope>
</reference>
<dbReference type="SUPFAM" id="SSF50891">
    <property type="entry name" value="Cyclophilin-like"/>
    <property type="match status" value="1"/>
</dbReference>
<dbReference type="GO" id="GO:0005737">
    <property type="term" value="C:cytoplasm"/>
    <property type="evidence" value="ECO:0007669"/>
    <property type="project" value="TreeGrafter"/>
</dbReference>
<dbReference type="AlphaFoldDB" id="A0A0D3KH81"/>
<dbReference type="GO" id="GO:0003755">
    <property type="term" value="F:peptidyl-prolyl cis-trans isomerase activity"/>
    <property type="evidence" value="ECO:0007669"/>
    <property type="project" value="InterPro"/>
</dbReference>
<dbReference type="GeneID" id="17280387"/>
<protein>
    <recommendedName>
        <fullName evidence="1">PPIase cyclophilin-type domain-containing protein</fullName>
    </recommendedName>
</protein>
<dbReference type="PANTHER" id="PTHR11071:SF561">
    <property type="entry name" value="PEPTIDYL-PROLYL CIS-TRANS ISOMERASE D-RELATED"/>
    <property type="match status" value="1"/>
</dbReference>
<dbReference type="RefSeq" id="XP_005787545.1">
    <property type="nucleotide sequence ID" value="XM_005787488.1"/>
</dbReference>
<dbReference type="EnsemblProtists" id="EOD35116">
    <property type="protein sequence ID" value="EOD35116"/>
    <property type="gene ID" value="EMIHUDRAFT_71205"/>
</dbReference>